<dbReference type="EMBL" id="JJPK01000014">
    <property type="protein sequence ID" value="KKG65043.1"/>
    <property type="molecule type" value="Genomic_DNA"/>
</dbReference>
<dbReference type="Proteomes" id="UP000034817">
    <property type="component" value="Unassembled WGS sequence"/>
</dbReference>
<evidence type="ECO:0000313" key="13">
    <source>
        <dbReference type="EMBL" id="KKG50153.1"/>
    </source>
</evidence>
<evidence type="ECO:0000313" key="113">
    <source>
        <dbReference type="Proteomes" id="UP000300067"/>
    </source>
</evidence>
<reference evidence="58 114" key="3">
    <citation type="journal article" date="2020" name="Environ. Microbiol. Rep.">
        <title>Redox cycling of Fe(II) and Fe(III) in magnetite accelerates aceticlastic methanogenesis by Methanosarcina mazei.</title>
        <authorList>
            <person name="Wang H."/>
            <person name="Byrne J.M."/>
            <person name="Liu P."/>
            <person name="Liu J."/>
            <person name="Dong X."/>
            <person name="Lu Y."/>
        </authorList>
    </citation>
    <scope>NUCLEOTIDE SEQUENCE [LARGE SCALE GENOMIC DNA]</scope>
    <source>
        <strain evidence="58">Zm-15</strain>
        <strain evidence="114">zm-15</strain>
    </source>
</reference>
<dbReference type="Proteomes" id="UP000034944">
    <property type="component" value="Unassembled WGS sequence"/>
</dbReference>
<dbReference type="Proteomes" id="UP000034950">
    <property type="component" value="Unassembled WGS sequence"/>
</dbReference>
<evidence type="ECO:0000313" key="104">
    <source>
        <dbReference type="Proteomes" id="UP000034817"/>
    </source>
</evidence>
<dbReference type="EMBL" id="JJQX01000143">
    <property type="protein sequence ID" value="KKH93373.1"/>
    <property type="molecule type" value="Genomic_DNA"/>
</dbReference>
<dbReference type="EMBL" id="CP029709">
    <property type="protein sequence ID" value="QCR16409.1"/>
    <property type="molecule type" value="Genomic_DNA"/>
</dbReference>
<evidence type="ECO:0000313" key="21">
    <source>
        <dbReference type="EMBL" id="KKG83844.1"/>
    </source>
</evidence>
<dbReference type="Proteomes" id="UP000034047">
    <property type="component" value="Unassembled WGS sequence"/>
</dbReference>
<dbReference type="EMBL" id="JJQF01000026">
    <property type="protein sequence ID" value="KKH33692.1"/>
    <property type="molecule type" value="Genomic_DNA"/>
</dbReference>
<evidence type="ECO:0000313" key="78">
    <source>
        <dbReference type="Proteomes" id="UP000034227"/>
    </source>
</evidence>
<proteinExistence type="predicted"/>
<dbReference type="Proteomes" id="UP000033835">
    <property type="component" value="Unassembled WGS sequence"/>
</dbReference>
<dbReference type="Proteomes" id="UP000034232">
    <property type="component" value="Unassembled WGS sequence"/>
</dbReference>
<dbReference type="Proteomes" id="UP000034577">
    <property type="component" value="Unassembled WGS sequence"/>
</dbReference>
<dbReference type="EMBL" id="JJPV01000127">
    <property type="protein sequence ID" value="KKG96287.1"/>
    <property type="molecule type" value="Genomic_DNA"/>
</dbReference>
<evidence type="ECO:0000313" key="3">
    <source>
        <dbReference type="EMBL" id="KKG03968.1"/>
    </source>
</evidence>
<evidence type="ECO:0000313" key="108">
    <source>
        <dbReference type="Proteomes" id="UP000034921"/>
    </source>
</evidence>
<dbReference type="Proteomes" id="UP000034151">
    <property type="component" value="Unassembled WGS sequence"/>
</dbReference>
<evidence type="ECO:0000313" key="91">
    <source>
        <dbReference type="Proteomes" id="UP000034468"/>
    </source>
</evidence>
<evidence type="ECO:0000313" key="17">
    <source>
        <dbReference type="EMBL" id="KKG72010.1"/>
    </source>
</evidence>
<evidence type="ECO:0000313" key="30">
    <source>
        <dbReference type="EMBL" id="KKH08552.1"/>
    </source>
</evidence>
<dbReference type="Proteomes" id="UP000034074">
    <property type="component" value="Unassembled WGS sequence"/>
</dbReference>
<dbReference type="PATRIC" id="fig|2209.39.peg.1334"/>
<dbReference type="Proteomes" id="UP000034758">
    <property type="component" value="Unassembled WGS sequence"/>
</dbReference>
<dbReference type="Proteomes" id="UP000034566">
    <property type="component" value="Unassembled WGS sequence"/>
</dbReference>
<dbReference type="EMBL" id="JJPE01000130">
    <property type="protein sequence ID" value="KKG41677.1"/>
    <property type="molecule type" value="Genomic_DNA"/>
</dbReference>
<dbReference type="EMBL" id="JJQA01000017">
    <property type="protein sequence ID" value="KKH20122.1"/>
    <property type="molecule type" value="Genomic_DNA"/>
</dbReference>
<dbReference type="Proteomes" id="UP000034253">
    <property type="component" value="Unassembled WGS sequence"/>
</dbReference>
<dbReference type="Proteomes" id="UP000034578">
    <property type="component" value="Unassembled WGS sequence"/>
</dbReference>
<evidence type="ECO:0000313" key="40">
    <source>
        <dbReference type="EMBL" id="KKH43887.1"/>
    </source>
</evidence>
<evidence type="ECO:0000313" key="45">
    <source>
        <dbReference type="EMBL" id="KKH67442.1"/>
    </source>
</evidence>
<dbReference type="EMBL" id="JJQE01000037">
    <property type="protein sequence ID" value="KKH31217.1"/>
    <property type="molecule type" value="Genomic_DNA"/>
</dbReference>
<dbReference type="Proteomes" id="UP000034259">
    <property type="component" value="Unassembled WGS sequence"/>
</dbReference>
<evidence type="ECO:0000313" key="80">
    <source>
        <dbReference type="Proteomes" id="UP000034243"/>
    </source>
</evidence>
<organism evidence="1 95">
    <name type="scientific">Methanosarcina mazei</name>
    <name type="common">Methanosarcina frisia</name>
    <dbReference type="NCBI Taxonomy" id="2209"/>
    <lineage>
        <taxon>Archaea</taxon>
        <taxon>Methanobacteriati</taxon>
        <taxon>Methanobacteriota</taxon>
        <taxon>Stenosarchaea group</taxon>
        <taxon>Methanomicrobia</taxon>
        <taxon>Methanosarcinales</taxon>
        <taxon>Methanosarcinaceae</taxon>
        <taxon>Methanosarcina</taxon>
    </lineage>
</organism>
<dbReference type="Proteomes" id="UP000034227">
    <property type="component" value="Unassembled WGS sequence"/>
</dbReference>
<dbReference type="Proteomes" id="UP000034064">
    <property type="component" value="Unassembled WGS sequence"/>
</dbReference>
<dbReference type="Proteomes" id="UP000034152">
    <property type="component" value="Unassembled WGS sequence"/>
</dbReference>
<evidence type="ECO:0000313" key="63">
    <source>
        <dbReference type="Proteomes" id="UP000033885"/>
    </source>
</evidence>
<evidence type="ECO:0000313" key="4">
    <source>
        <dbReference type="EMBL" id="KKG11352.1"/>
    </source>
</evidence>
<dbReference type="EMBL" id="JJPS01000009">
    <property type="protein sequence ID" value="KKG94999.1"/>
    <property type="molecule type" value="Genomic_DNA"/>
</dbReference>
<protein>
    <submittedName>
        <fullName evidence="1">Uncharacterized protein</fullName>
    </submittedName>
</protein>
<evidence type="ECO:0000313" key="94">
    <source>
        <dbReference type="Proteomes" id="UP000034577"/>
    </source>
</evidence>
<dbReference type="EMBL" id="JJQN01000142">
    <property type="protein sequence ID" value="KKH56920.1"/>
    <property type="molecule type" value="Genomic_DNA"/>
</dbReference>
<evidence type="ECO:0000313" key="11">
    <source>
        <dbReference type="EMBL" id="KKG49509.1"/>
    </source>
</evidence>
<dbReference type="EMBL" id="JJPU01000154">
    <property type="protein sequence ID" value="KKG94451.1"/>
    <property type="molecule type" value="Genomic_DNA"/>
</dbReference>
<dbReference type="Proteomes" id="UP000034279">
    <property type="component" value="Unassembled WGS sequence"/>
</dbReference>
<evidence type="ECO:0000313" key="98">
    <source>
        <dbReference type="Proteomes" id="UP000034667"/>
    </source>
</evidence>
<dbReference type="EMBL" id="JJPQ01000161">
    <property type="protein sequence ID" value="KKG78232.1"/>
    <property type="molecule type" value="Genomic_DNA"/>
</dbReference>
<dbReference type="Proteomes" id="UP000033885">
    <property type="component" value="Unassembled WGS sequence"/>
</dbReference>
<dbReference type="EMBL" id="JJPG01000116">
    <property type="protein sequence ID" value="KKG49509.1"/>
    <property type="molecule type" value="Genomic_DNA"/>
</dbReference>
<dbReference type="EMBL" id="JJPY01000068">
    <property type="protein sequence ID" value="KKH08469.1"/>
    <property type="molecule type" value="Genomic_DNA"/>
</dbReference>
<evidence type="ECO:0000313" key="58">
    <source>
        <dbReference type="EMBL" id="QIB89887.1"/>
    </source>
</evidence>
<evidence type="ECO:0000313" key="79">
    <source>
        <dbReference type="Proteomes" id="UP000034232"/>
    </source>
</evidence>
<dbReference type="EMBL" id="JJQO01000304">
    <property type="protein sequence ID" value="KKH59976.1"/>
    <property type="molecule type" value="Genomic_DNA"/>
</dbReference>
<evidence type="ECO:0000313" key="107">
    <source>
        <dbReference type="Proteomes" id="UP000034872"/>
    </source>
</evidence>
<evidence type="ECO:0000313" key="64">
    <source>
        <dbReference type="Proteomes" id="UP000033889"/>
    </source>
</evidence>
<dbReference type="Proteomes" id="UP000033878">
    <property type="component" value="Unassembled WGS sequence"/>
</dbReference>
<evidence type="ECO:0000313" key="44">
    <source>
        <dbReference type="EMBL" id="KKH59976.1"/>
    </source>
</evidence>
<evidence type="ECO:0000313" key="99">
    <source>
        <dbReference type="Proteomes" id="UP000034668"/>
    </source>
</evidence>
<gene>
    <name evidence="57" type="ORF">DKM28_10605</name>
    <name evidence="7" type="ORF">DU30_19795</name>
    <name evidence="3" type="ORF">DU31_17470</name>
    <name evidence="13" type="ORF">DU33_10340</name>
    <name evidence="4" type="ORF">DU34_17950</name>
    <name evidence="8" type="ORF">DU35_19225</name>
    <name evidence="12" type="ORF">DU36_05985</name>
    <name evidence="36" type="ORF">DU37_01105</name>
    <name evidence="11" type="ORF">DU38_06335</name>
    <name evidence="9" type="ORF">DU39_05925</name>
    <name evidence="2" type="ORF">DU40_00575</name>
    <name evidence="10" type="ORF">DU41_06615</name>
    <name evidence="30" type="ORF">DU42_15955</name>
    <name evidence="19" type="ORF">DU43_15955</name>
    <name evidence="31" type="ORF">DU44_02565</name>
    <name evidence="15" type="ORF">DU45_04480</name>
    <name evidence="17" type="ORF">DU46_05725</name>
    <name evidence="1" type="ORF">DU47_00525</name>
    <name evidence="32" type="ORF">DU48_11190</name>
    <name evidence="6" type="ORF">DU49_05700</name>
    <name evidence="39" type="ORF">DU50_08745</name>
    <name evidence="29" type="ORF">DU51_07230</name>
    <name evidence="5" type="ORF">DU52_13985</name>
    <name evidence="37" type="ORF">DU54_15890</name>
    <name evidence="21" type="ORF">DU55_02400</name>
    <name evidence="27" type="ORF">DU56_00440</name>
    <name evidence="22" type="ORF">DU57_17280</name>
    <name evidence="35" type="ORF">DU58_15945</name>
    <name evidence="25" type="ORF">DU59_16020</name>
    <name evidence="34" type="ORF">DU60_16165</name>
    <name evidence="20" type="ORF">DU61_04335</name>
    <name evidence="28" type="ORF">DU62_05085</name>
    <name evidence="18" type="ORF">DU63_00740</name>
    <name evidence="14" type="ORF">DU64_19215</name>
    <name evidence="33" type="ORF">DU65_16185</name>
    <name evidence="24" type="ORF">DU66_06425</name>
    <name evidence="16" type="ORF">DU67_03205</name>
    <name evidence="26" type="ORF">DU68_19980</name>
    <name evidence="23" type="ORF">DU69_03070</name>
    <name evidence="38" type="ORF">DU71_04435</name>
    <name evidence="41" type="ORF">DU72_17735</name>
    <name evidence="46" type="ORF">DU73_12725</name>
    <name evidence="43" type="ORF">DU74_15025</name>
    <name evidence="44" type="ORF">DU75_13745</name>
    <name evidence="42" type="ORF">DU76_18305</name>
    <name evidence="49" type="ORF">DU77_14885</name>
    <name evidence="47" type="ORF">DU78_16580</name>
    <name evidence="53" type="ORF">DU79_18285</name>
    <name evidence="51" type="ORF">DU80_12360</name>
    <name evidence="56" type="ORF">DU81_19550</name>
    <name evidence="50" type="ORF">DU82_00575</name>
    <name evidence="55" type="ORF">DU83_02440</name>
    <name evidence="54" type="ORF">DU84_20060</name>
    <name evidence="40" type="ORF">DU85_11245</name>
    <name evidence="48" type="ORF">DU86_16690</name>
    <name evidence="45" type="ORF">DU87_07770</name>
    <name evidence="52" type="ORF">DU88_18290</name>
    <name evidence="58" type="ORF">FQU78_01495</name>
</gene>
<evidence type="ECO:0000313" key="6">
    <source>
        <dbReference type="EMBL" id="KKG29530.1"/>
    </source>
</evidence>
<dbReference type="EMBL" id="JJOU01000158">
    <property type="protein sequence ID" value="KKG11352.1"/>
    <property type="molecule type" value="Genomic_DNA"/>
</dbReference>
<evidence type="ECO:0000313" key="76">
    <source>
        <dbReference type="Proteomes" id="UP000034188"/>
    </source>
</evidence>
<evidence type="ECO:0000313" key="100">
    <source>
        <dbReference type="Proteomes" id="UP000034672"/>
    </source>
</evidence>
<dbReference type="EMBL" id="JJPM01000088">
    <property type="protein sequence ID" value="KKG77861.1"/>
    <property type="molecule type" value="Genomic_DNA"/>
</dbReference>
<evidence type="ECO:0000313" key="89">
    <source>
        <dbReference type="Proteomes" id="UP000034424"/>
    </source>
</evidence>
<dbReference type="EMBL" id="JJQQ01000070">
    <property type="protein sequence ID" value="KKH67442.1"/>
    <property type="molecule type" value="Genomic_DNA"/>
</dbReference>
<evidence type="ECO:0000313" key="38">
    <source>
        <dbReference type="EMBL" id="KKH41629.1"/>
    </source>
</evidence>
<evidence type="ECO:0000313" key="29">
    <source>
        <dbReference type="EMBL" id="KKH08469.1"/>
    </source>
</evidence>
<evidence type="ECO:0000313" key="60">
    <source>
        <dbReference type="Proteomes" id="UP000033835"/>
    </source>
</evidence>
<dbReference type="Proteomes" id="UP000034597">
    <property type="component" value="Unassembled WGS sequence"/>
</dbReference>
<dbReference type="EMBL" id="JJPZ01000166">
    <property type="protein sequence ID" value="KKH05775.1"/>
    <property type="molecule type" value="Genomic_DNA"/>
</dbReference>
<dbReference type="Proteomes" id="UP000300067">
    <property type="component" value="Chromosome"/>
</dbReference>
<evidence type="ECO:0000313" key="103">
    <source>
        <dbReference type="Proteomes" id="UP000034758"/>
    </source>
</evidence>
<reference evidence="59 60" key="1">
    <citation type="journal article" date="2015" name="ISME J.">
        <title>Genomic and phenotypic differentiation among Methanosarcina mazei populations from Columbia River sediment.</title>
        <authorList>
            <person name="Youngblut N.D."/>
            <person name="Wirth J.S."/>
            <person name="Henriksen J.R."/>
            <person name="Smith M."/>
            <person name="Simon H."/>
            <person name="Metcalf W.W."/>
            <person name="Whitaker R.J."/>
        </authorList>
    </citation>
    <scope>NUCLEOTIDE SEQUENCE [LARGE SCALE GENOMIC DNA]</scope>
    <source>
        <strain evidence="31 71">1.F.A.1A.3</strain>
        <strain evidence="32 102">1.F.A.1B.3</strain>
        <strain evidence="33 66">1.F.A.1B.4</strain>
        <strain evidence="35 78">1.F.A.2.8</strain>
        <strain evidence="34 108">1.F.M.0.5</strain>
        <strain evidence="36 85">1.H.A.0.1</strain>
        <strain evidence="37 103">1.H.A.1A.1</strain>
        <strain evidence="39 68">1.H.A.1A.3</strain>
        <strain evidence="38 100">1.H.A.1A.4</strain>
        <strain evidence="40 61">1.H.A.1A.6</strain>
        <strain evidence="41 82">1.H.A.2.1</strain>
        <strain evidence="42 79">1.H.A.2.3</strain>
        <strain evidence="43 90">1.H.A.2.6</strain>
        <strain evidence="44 101">1.H.A.2.7</strain>
        <strain evidence="46">1.H.A.2.8</strain>
        <strain evidence="45 65">1.H.M.0.1</strain>
        <strain evidence="48 109">1.H.M.1A.1</strain>
        <strain evidence="49 69">1.H.M.1A.2</strain>
        <strain evidence="47 106">1.H.M.1A.3</strain>
        <strain evidence="51 75">1.H.M.2.1</strain>
        <strain evidence="50 59">1.H.M.2.2</strain>
        <strain evidence="52 110">1.H.M.2.3</strain>
        <strain evidence="53 99">1.H.M.2.4</strain>
        <strain evidence="54 107">1.H.T.2.1</strain>
        <strain evidence="56 63">1.H.T.2.3</strain>
        <strain evidence="55 92">1.H.T.2.5</strain>
        <strain evidence="3 73">2.F.A.2.3</strain>
        <strain evidence="1 95">2.F.A.2.4</strain>
        <strain evidence="2 96">2.F.T.0.2</strain>
        <strain evidence="4 70">2.F.T.2.6</strain>
        <strain evidence="5 87">3.F.A.1A.1</strain>
        <strain evidence="6 62">3.F.A.1A.3</strain>
        <strain evidence="7 84">3.F.A.1B.1</strain>
        <strain evidence="8 94">3.F.A.2.12</strain>
        <strain evidence="10 98">3.F.A.2.3</strain>
        <strain evidence="9 74">3.F.A.2.5</strain>
        <strain evidence="11 77">3.F.A.2.6</strain>
        <strain evidence="12 80">3.F.A.2.7</strain>
        <strain evidence="13 76">3.F.T.1A.1</strain>
        <strain evidence="14 83">3.F.T.1A.2</strain>
        <strain evidence="15 93">3.F.T.1A.4</strain>
        <strain evidence="16 89">3.F.T.2.1</strain>
        <strain evidence="19">3.H.A.1A.1</strain>
        <strain evidence="17 72">3.H.A.1A.2</strain>
        <strain evidence="18 67">3.H.A.2.1</strain>
        <strain evidence="21 104">3.H.A.2.4</strain>
        <strain evidence="20 64">3.H.A.2.5</strain>
        <strain evidence="22 112">3.H.A.2.6</strain>
        <strain evidence="25 88">3.H.A.2.8</strain>
        <strain evidence="23 97">3.H.M.1A.1</strain>
        <strain evidence="24 91">3.H.M.1B.1</strain>
        <strain evidence="26 60">3.H.M.1B.2</strain>
        <strain evidence="27 81">3.H.M.1B.5</strain>
        <strain evidence="30 86">3.H.M.2.7</strain>
        <strain evidence="29 105">3.H.T.1A.1</strain>
        <strain evidence="28 111">3.H.T.1A.2</strain>
    </source>
</reference>
<dbReference type="EMBL" id="JJPO01000017">
    <property type="protein sequence ID" value="KKG76085.1"/>
    <property type="molecule type" value="Genomic_DNA"/>
</dbReference>
<dbReference type="EMBL" id="CP042908">
    <property type="protein sequence ID" value="QIB89887.1"/>
    <property type="molecule type" value="Genomic_DNA"/>
</dbReference>
<dbReference type="Proteomes" id="UP000034921">
    <property type="component" value="Unassembled WGS sequence"/>
</dbReference>
<dbReference type="EMBL" id="JJPX01000114">
    <property type="protein sequence ID" value="KKH08552.1"/>
    <property type="molecule type" value="Genomic_DNA"/>
</dbReference>
<dbReference type="EMBL" id="JJQM01000057">
    <property type="protein sequence ID" value="KKH56779.1"/>
    <property type="molecule type" value="Genomic_DNA"/>
</dbReference>
<dbReference type="Proteomes" id="UP000034872">
    <property type="component" value="Unassembled WGS sequence"/>
</dbReference>
<dbReference type="GeneID" id="24849903"/>
<dbReference type="Proteomes" id="UP000034040">
    <property type="component" value="Unassembled WGS sequence"/>
</dbReference>
<evidence type="ECO:0000313" key="111">
    <source>
        <dbReference type="Proteomes" id="UP000034944"/>
    </source>
</evidence>
<evidence type="ECO:0000313" key="75">
    <source>
        <dbReference type="Proteomes" id="UP000034152"/>
    </source>
</evidence>
<evidence type="ECO:0000313" key="95">
    <source>
        <dbReference type="Proteomes" id="UP000034578"/>
    </source>
</evidence>
<dbReference type="EMBL" id="JJPP01000011">
    <property type="protein sequence ID" value="KKG83844.1"/>
    <property type="molecule type" value="Genomic_DNA"/>
</dbReference>
<evidence type="ECO:0000313" key="18">
    <source>
        <dbReference type="EMBL" id="KKG76085.1"/>
    </source>
</evidence>
<evidence type="ECO:0000313" key="46">
    <source>
        <dbReference type="EMBL" id="KKH68641.1"/>
    </source>
</evidence>
<evidence type="ECO:0000313" key="85">
    <source>
        <dbReference type="Proteomes" id="UP000034338"/>
    </source>
</evidence>
<evidence type="ECO:0000313" key="8">
    <source>
        <dbReference type="EMBL" id="KKG37821.1"/>
    </source>
</evidence>
<evidence type="ECO:0000313" key="97">
    <source>
        <dbReference type="Proteomes" id="UP000034657"/>
    </source>
</evidence>
<dbReference type="Proteomes" id="UP000034733">
    <property type="component" value="Unassembled WGS sequence"/>
</dbReference>
<evidence type="ECO:0000313" key="102">
    <source>
        <dbReference type="Proteomes" id="UP000034733"/>
    </source>
</evidence>
<dbReference type="EMBL" id="JJOS01000116">
    <property type="protein sequence ID" value="KKF99483.1"/>
    <property type="molecule type" value="Genomic_DNA"/>
</dbReference>
<evidence type="ECO:0000313" key="66">
    <source>
        <dbReference type="Proteomes" id="UP000033987"/>
    </source>
</evidence>
<evidence type="ECO:0000313" key="65">
    <source>
        <dbReference type="Proteomes" id="UP000033933"/>
    </source>
</evidence>
<dbReference type="EMBL" id="JJPJ01000125">
    <property type="protein sequence ID" value="KKG59004.1"/>
    <property type="molecule type" value="Genomic_DNA"/>
</dbReference>
<dbReference type="RefSeq" id="WP_048038150.1">
    <property type="nucleotide sequence ID" value="NZ_AP019780.1"/>
</dbReference>
<dbReference type="EMBL" id="JJQZ01000108">
    <property type="protein sequence ID" value="KKH94753.1"/>
    <property type="molecule type" value="Genomic_DNA"/>
</dbReference>
<dbReference type="EMBL" id="JJQK01000109">
    <property type="protein sequence ID" value="KKH52142.1"/>
    <property type="molecule type" value="Genomic_DNA"/>
</dbReference>
<evidence type="ECO:0000313" key="62">
    <source>
        <dbReference type="Proteomes" id="UP000033878"/>
    </source>
</evidence>
<evidence type="ECO:0000313" key="73">
    <source>
        <dbReference type="Proteomes" id="UP000034142"/>
    </source>
</evidence>
<evidence type="ECO:0000313" key="7">
    <source>
        <dbReference type="EMBL" id="KKG36135.1"/>
    </source>
</evidence>
<dbReference type="Proteomes" id="UP000033933">
    <property type="component" value="Unassembled WGS sequence"/>
</dbReference>
<dbReference type="EMBL" id="JJQT01000210">
    <property type="protein sequence ID" value="KKH74045.1"/>
    <property type="molecule type" value="Genomic_DNA"/>
</dbReference>
<evidence type="ECO:0000313" key="101">
    <source>
        <dbReference type="Proteomes" id="UP000034692"/>
    </source>
</evidence>
<evidence type="ECO:0000313" key="54">
    <source>
        <dbReference type="EMBL" id="KKH94753.1"/>
    </source>
</evidence>
<dbReference type="Proteomes" id="UP000034001">
    <property type="component" value="Unassembled WGS sequence"/>
</dbReference>
<dbReference type="EMBL" id="JJQI01000026">
    <property type="protein sequence ID" value="KKH41629.1"/>
    <property type="molecule type" value="Genomic_DNA"/>
</dbReference>
<dbReference type="EMBL" id="JJPL01000060">
    <property type="protein sequence ID" value="KKG66051.1"/>
    <property type="molecule type" value="Genomic_DNA"/>
</dbReference>
<dbReference type="Proteomes" id="UP000034925">
    <property type="component" value="Unassembled WGS sequence"/>
</dbReference>
<evidence type="ECO:0000313" key="5">
    <source>
        <dbReference type="EMBL" id="KKG29455.1"/>
    </source>
</evidence>
<evidence type="ECO:0000313" key="105">
    <source>
        <dbReference type="Proteomes" id="UP000034820"/>
    </source>
</evidence>
<evidence type="ECO:0000313" key="32">
    <source>
        <dbReference type="EMBL" id="KKH21278.1"/>
    </source>
</evidence>
<evidence type="ECO:0000313" key="28">
    <source>
        <dbReference type="EMBL" id="KKH05775.1"/>
    </source>
</evidence>
<evidence type="ECO:0000313" key="16">
    <source>
        <dbReference type="EMBL" id="KKG66051.1"/>
    </source>
</evidence>
<dbReference type="EMBL" id="JJQC01000029">
    <property type="protein sequence ID" value="KKH24297.1"/>
    <property type="molecule type" value="Genomic_DNA"/>
</dbReference>
<evidence type="ECO:0000313" key="93">
    <source>
        <dbReference type="Proteomes" id="UP000034566"/>
    </source>
</evidence>
<dbReference type="AlphaFoldDB" id="A0A0F8C3Y8"/>
<evidence type="ECO:0000313" key="52">
    <source>
        <dbReference type="EMBL" id="KKH89879.1"/>
    </source>
</evidence>
<dbReference type="Proteomes" id="UP000034409">
    <property type="component" value="Unassembled WGS sequence"/>
</dbReference>
<evidence type="ECO:0000313" key="86">
    <source>
        <dbReference type="Proteomes" id="UP000034387"/>
    </source>
</evidence>
<evidence type="ECO:0000313" key="67">
    <source>
        <dbReference type="Proteomes" id="UP000034001"/>
    </source>
</evidence>
<dbReference type="Proteomes" id="UP000034195">
    <property type="component" value="Unassembled WGS sequence"/>
</dbReference>
<dbReference type="EMBL" id="JJQB01000052">
    <property type="protein sequence ID" value="KKH21278.1"/>
    <property type="molecule type" value="Genomic_DNA"/>
</dbReference>
<dbReference type="EMBL" id="JJPF01000117">
    <property type="protein sequence ID" value="KKG40660.1"/>
    <property type="molecule type" value="Genomic_DNA"/>
</dbReference>
<evidence type="ECO:0000313" key="14">
    <source>
        <dbReference type="EMBL" id="KKG59004.1"/>
    </source>
</evidence>
<evidence type="ECO:0000313" key="74">
    <source>
        <dbReference type="Proteomes" id="UP000034151"/>
    </source>
</evidence>
<evidence type="ECO:0000313" key="31">
    <source>
        <dbReference type="EMBL" id="KKH20122.1"/>
    </source>
</evidence>
<dbReference type="Proteomes" id="UP000034142">
    <property type="component" value="Unassembled WGS sequence"/>
</dbReference>
<dbReference type="EMBL" id="JJPN01000083">
    <property type="protein sequence ID" value="KKG72010.1"/>
    <property type="molecule type" value="Genomic_DNA"/>
</dbReference>
<evidence type="ECO:0000313" key="15">
    <source>
        <dbReference type="EMBL" id="KKG65043.1"/>
    </source>
</evidence>
<evidence type="ECO:0000313" key="112">
    <source>
        <dbReference type="Proteomes" id="UP000034950"/>
    </source>
</evidence>
<evidence type="ECO:0000313" key="12">
    <source>
        <dbReference type="EMBL" id="KKG49584.1"/>
    </source>
</evidence>
<dbReference type="Proteomes" id="UP000034188">
    <property type="component" value="Unassembled WGS sequence"/>
</dbReference>
<evidence type="ECO:0000313" key="33">
    <source>
        <dbReference type="EMBL" id="KKH24297.1"/>
    </source>
</evidence>
<dbReference type="EMBL" id="JJQV01000017">
    <property type="protein sequence ID" value="KKH86154.1"/>
    <property type="molecule type" value="Genomic_DNA"/>
</dbReference>
<dbReference type="Proteomes" id="UP000033814">
    <property type="component" value="Unassembled WGS sequence"/>
</dbReference>
<dbReference type="EMBL" id="JJPH01000110">
    <property type="protein sequence ID" value="KKG49584.1"/>
    <property type="molecule type" value="Genomic_DNA"/>
</dbReference>
<dbReference type="Proteomes" id="UP000034672">
    <property type="component" value="Unassembled WGS sequence"/>
</dbReference>
<evidence type="ECO:0000313" key="110">
    <source>
        <dbReference type="Proteomes" id="UP000034937"/>
    </source>
</evidence>
<dbReference type="EMBL" id="JJOR01000084">
    <property type="protein sequence ID" value="KKG03968.1"/>
    <property type="molecule type" value="Genomic_DNA"/>
</dbReference>
<dbReference type="Proteomes" id="UP000034450">
    <property type="component" value="Unassembled WGS sequence"/>
</dbReference>
<dbReference type="Proteomes" id="UP000034692">
    <property type="component" value="Unassembled WGS sequence"/>
</dbReference>
<evidence type="ECO:0000313" key="48">
    <source>
        <dbReference type="EMBL" id="KKH75202.1"/>
    </source>
</evidence>
<dbReference type="EMBL" id="JJQJ01000222">
    <property type="protein sequence ID" value="KKH43887.1"/>
    <property type="molecule type" value="Genomic_DNA"/>
</dbReference>
<dbReference type="Proteomes" id="UP000034424">
    <property type="component" value="Unassembled WGS sequence"/>
</dbReference>
<evidence type="ECO:0000313" key="36">
    <source>
        <dbReference type="EMBL" id="KKH33692.1"/>
    </source>
</evidence>
<evidence type="ECO:0000313" key="19">
    <source>
        <dbReference type="EMBL" id="KKG77861.1"/>
    </source>
</evidence>
<dbReference type="EMBL" id="JJPW01000069">
    <property type="protein sequence ID" value="KKG99574.1"/>
    <property type="molecule type" value="Genomic_DNA"/>
</dbReference>
<evidence type="ECO:0000313" key="72">
    <source>
        <dbReference type="Proteomes" id="UP000034074"/>
    </source>
</evidence>
<evidence type="ECO:0000313" key="39">
    <source>
        <dbReference type="EMBL" id="KKH43838.1"/>
    </source>
</evidence>
<evidence type="ECO:0000313" key="42">
    <source>
        <dbReference type="EMBL" id="KKH56779.1"/>
    </source>
</evidence>
<evidence type="ECO:0000313" key="96">
    <source>
        <dbReference type="Proteomes" id="UP000034597"/>
    </source>
</evidence>
<evidence type="ECO:0000313" key="25">
    <source>
        <dbReference type="EMBL" id="KKG94999.1"/>
    </source>
</evidence>
<evidence type="ECO:0000313" key="43">
    <source>
        <dbReference type="EMBL" id="KKH56920.1"/>
    </source>
</evidence>
<dbReference type="EMBL" id="JJQU01000055">
    <property type="protein sequence ID" value="KKH88786.1"/>
    <property type="molecule type" value="Genomic_DNA"/>
</dbReference>
<evidence type="ECO:0000313" key="47">
    <source>
        <dbReference type="EMBL" id="KKH74045.1"/>
    </source>
</evidence>
<evidence type="ECO:0000313" key="71">
    <source>
        <dbReference type="Proteomes" id="UP000034064"/>
    </source>
</evidence>
<dbReference type="Proteomes" id="UP000034547">
    <property type="component" value="Unassembled WGS sequence"/>
</dbReference>
<sequence>MNKENFEENFEEKEIPDNFRTEKSSFRPEDRTTLIKLLNIYSIISKTRKGKLLNWKLYM</sequence>
<evidence type="ECO:0000313" key="114">
    <source>
        <dbReference type="Proteomes" id="UP000467371"/>
    </source>
</evidence>
<evidence type="ECO:0000313" key="23">
    <source>
        <dbReference type="EMBL" id="KKG91180.1"/>
    </source>
</evidence>
<evidence type="ECO:0000313" key="26">
    <source>
        <dbReference type="EMBL" id="KKG96287.1"/>
    </source>
</evidence>
<evidence type="ECO:0000313" key="70">
    <source>
        <dbReference type="Proteomes" id="UP000034047"/>
    </source>
</evidence>
<evidence type="ECO:0000313" key="2">
    <source>
        <dbReference type="EMBL" id="KKG00139.1"/>
    </source>
</evidence>
<evidence type="ECO:0000313" key="50">
    <source>
        <dbReference type="EMBL" id="KKH86154.1"/>
    </source>
</evidence>
<evidence type="ECO:0000313" key="59">
    <source>
        <dbReference type="Proteomes" id="UP000033814"/>
    </source>
</evidence>
<evidence type="ECO:0000313" key="53">
    <source>
        <dbReference type="EMBL" id="KKH93373.1"/>
    </source>
</evidence>
<dbReference type="Proteomes" id="UP000034820">
    <property type="component" value="Unassembled WGS sequence"/>
</dbReference>
<evidence type="ECO:0000313" key="77">
    <source>
        <dbReference type="Proteomes" id="UP000034195"/>
    </source>
</evidence>
<evidence type="ECO:0000313" key="56">
    <source>
        <dbReference type="EMBL" id="KKI05150.1"/>
    </source>
</evidence>
<evidence type="ECO:0000313" key="20">
    <source>
        <dbReference type="EMBL" id="KKG78232.1"/>
    </source>
</evidence>
<dbReference type="EMBL" id="JJQS01000060">
    <property type="protein sequence ID" value="KKH75779.1"/>
    <property type="molecule type" value="Genomic_DNA"/>
</dbReference>
<dbReference type="EMBL" id="JJRA01000042">
    <property type="protein sequence ID" value="KKI05150.1"/>
    <property type="molecule type" value="Genomic_DNA"/>
</dbReference>
<dbReference type="EMBL" id="JJPA01000192">
    <property type="protein sequence ID" value="KKG29455.1"/>
    <property type="molecule type" value="Genomic_DNA"/>
</dbReference>
<dbReference type="EMBL" id="JJQP01000082">
    <property type="protein sequence ID" value="KKH68641.1"/>
    <property type="molecule type" value="Genomic_DNA"/>
</dbReference>
<dbReference type="EMBL" id="JJPI01000141">
    <property type="protein sequence ID" value="KKG50153.1"/>
    <property type="molecule type" value="Genomic_DNA"/>
</dbReference>
<dbReference type="Proteomes" id="UP000034243">
    <property type="component" value="Unassembled WGS sequence"/>
</dbReference>
<evidence type="ECO:0000313" key="88">
    <source>
        <dbReference type="Proteomes" id="UP000034409"/>
    </source>
</evidence>
<dbReference type="EMBL" id="JJPB01000116">
    <property type="protein sequence ID" value="KKG29530.1"/>
    <property type="molecule type" value="Genomic_DNA"/>
</dbReference>
<evidence type="ECO:0000313" key="84">
    <source>
        <dbReference type="Proteomes" id="UP000034298"/>
    </source>
</evidence>
<evidence type="ECO:0000313" key="87">
    <source>
        <dbReference type="Proteomes" id="UP000034399"/>
    </source>
</evidence>
<dbReference type="EMBL" id="JJOT01000100">
    <property type="protein sequence ID" value="KKG00139.1"/>
    <property type="molecule type" value="Genomic_DNA"/>
</dbReference>
<evidence type="ECO:0000313" key="35">
    <source>
        <dbReference type="EMBL" id="KKH33578.1"/>
    </source>
</evidence>
<accession>A0A0F8C3Y8</accession>
<evidence type="ECO:0000313" key="37">
    <source>
        <dbReference type="EMBL" id="KKH41263.1"/>
    </source>
</evidence>
<evidence type="ECO:0000313" key="1">
    <source>
        <dbReference type="EMBL" id="KKF99483.1"/>
    </source>
</evidence>
<dbReference type="Proteomes" id="UP000467371">
    <property type="component" value="Chromosome"/>
</dbReference>
<evidence type="ECO:0000313" key="106">
    <source>
        <dbReference type="Proteomes" id="UP000034842"/>
    </source>
</evidence>
<keyword evidence="95" id="KW-1185">Reference proteome</keyword>
<dbReference type="EMBL" id="JJQR01000079">
    <property type="protein sequence ID" value="KKH75202.1"/>
    <property type="molecule type" value="Genomic_DNA"/>
</dbReference>
<evidence type="ECO:0000313" key="10">
    <source>
        <dbReference type="EMBL" id="KKG41677.1"/>
    </source>
</evidence>
<dbReference type="EMBL" id="JJPR01000079">
    <property type="protein sequence ID" value="KKG86995.1"/>
    <property type="molecule type" value="Genomic_DNA"/>
</dbReference>
<evidence type="ECO:0000313" key="49">
    <source>
        <dbReference type="EMBL" id="KKH75779.1"/>
    </source>
</evidence>
<evidence type="ECO:0000313" key="69">
    <source>
        <dbReference type="Proteomes" id="UP000034040"/>
    </source>
</evidence>
<evidence type="ECO:0000313" key="83">
    <source>
        <dbReference type="Proteomes" id="UP000034279"/>
    </source>
</evidence>
<dbReference type="EMBL" id="JJQG01000038">
    <property type="protein sequence ID" value="KKH41263.1"/>
    <property type="molecule type" value="Genomic_DNA"/>
</dbReference>
<dbReference type="Proteomes" id="UP000034657">
    <property type="component" value="Unassembled WGS sequence"/>
</dbReference>
<dbReference type="Proteomes" id="UP000034387">
    <property type="component" value="Unassembled WGS sequence"/>
</dbReference>
<evidence type="ECO:0000313" key="81">
    <source>
        <dbReference type="Proteomes" id="UP000034253"/>
    </source>
</evidence>
<evidence type="ECO:0000313" key="109">
    <source>
        <dbReference type="Proteomes" id="UP000034925"/>
    </source>
</evidence>
<evidence type="ECO:0000313" key="68">
    <source>
        <dbReference type="Proteomes" id="UP000034021"/>
    </source>
</evidence>
<evidence type="ECO:0000313" key="51">
    <source>
        <dbReference type="EMBL" id="KKH88786.1"/>
    </source>
</evidence>
<dbReference type="EMBL" id="JJPT01000081">
    <property type="protein sequence ID" value="KKG91180.1"/>
    <property type="molecule type" value="Genomic_DNA"/>
</dbReference>
<reference evidence="57 113" key="2">
    <citation type="submission" date="2018-05" db="EMBL/GenBank/DDBJ databases">
        <title>Methanosarcina gilichinskyana sp. nov., a novel methanogenic archaeon isolated from Holocene permafrost, North East Russia.</title>
        <authorList>
            <person name="Oshurkova V."/>
            <person name="Meer M."/>
            <person name="Bochkareva O."/>
            <person name="Shcherbakova V."/>
        </authorList>
    </citation>
    <scope>NUCLEOTIDE SEQUENCE [LARGE SCALE GENOMIC DNA]</scope>
    <source>
        <strain evidence="57 113">JL01</strain>
    </source>
</reference>
<name>A0A0F8C3Y8_METMZ</name>
<evidence type="ECO:0000313" key="27">
    <source>
        <dbReference type="EMBL" id="KKG99574.1"/>
    </source>
</evidence>
<dbReference type="EMBL" id="JJRB01000113">
    <property type="protein sequence ID" value="KKI02091.1"/>
    <property type="molecule type" value="Genomic_DNA"/>
</dbReference>
<dbReference type="Proteomes" id="UP000034468">
    <property type="component" value="Unassembled WGS sequence"/>
</dbReference>
<evidence type="ECO:0000313" key="41">
    <source>
        <dbReference type="EMBL" id="KKH52142.1"/>
    </source>
</evidence>
<dbReference type="Proteomes" id="UP000034842">
    <property type="component" value="Unassembled WGS sequence"/>
</dbReference>
<evidence type="ECO:0000313" key="92">
    <source>
        <dbReference type="Proteomes" id="UP000034547"/>
    </source>
</evidence>
<dbReference type="EMBL" id="JJPD01000167">
    <property type="protein sequence ID" value="KKG37821.1"/>
    <property type="molecule type" value="Genomic_DNA"/>
</dbReference>
<evidence type="ECO:0000313" key="90">
    <source>
        <dbReference type="Proteomes" id="UP000034450"/>
    </source>
</evidence>
<evidence type="ECO:0000313" key="57">
    <source>
        <dbReference type="EMBL" id="QCR16409.1"/>
    </source>
</evidence>
<dbReference type="Proteomes" id="UP000034021">
    <property type="component" value="Unassembled WGS sequence"/>
</dbReference>
<dbReference type="Proteomes" id="UP000034298">
    <property type="component" value="Unassembled WGS sequence"/>
</dbReference>
<dbReference type="Proteomes" id="UP000033889">
    <property type="component" value="Unassembled WGS sequence"/>
</dbReference>
<evidence type="ECO:0000313" key="55">
    <source>
        <dbReference type="EMBL" id="KKI02091.1"/>
    </source>
</evidence>
<dbReference type="EMBL" id="JJQH01000023">
    <property type="protein sequence ID" value="KKH43838.1"/>
    <property type="molecule type" value="Genomic_DNA"/>
</dbReference>
<dbReference type="EMBL" id="JJQD01000001">
    <property type="protein sequence ID" value="KKH33578.1"/>
    <property type="molecule type" value="Genomic_DNA"/>
</dbReference>
<evidence type="ECO:0000313" key="22">
    <source>
        <dbReference type="EMBL" id="KKG86995.1"/>
    </source>
</evidence>
<evidence type="ECO:0000313" key="61">
    <source>
        <dbReference type="Proteomes" id="UP000033864"/>
    </source>
</evidence>
<evidence type="ECO:0000313" key="9">
    <source>
        <dbReference type="EMBL" id="KKG40660.1"/>
    </source>
</evidence>
<dbReference type="Proteomes" id="UP000033987">
    <property type="component" value="Unassembled WGS sequence"/>
</dbReference>
<evidence type="ECO:0000313" key="24">
    <source>
        <dbReference type="EMBL" id="KKG94451.1"/>
    </source>
</evidence>
<dbReference type="EMBL" id="JJQW01000031">
    <property type="protein sequence ID" value="KKH89879.1"/>
    <property type="molecule type" value="Genomic_DNA"/>
</dbReference>
<dbReference type="EMBL" id="JJPC01000046">
    <property type="protein sequence ID" value="KKG36135.1"/>
    <property type="molecule type" value="Genomic_DNA"/>
</dbReference>
<dbReference type="Proteomes" id="UP000034668">
    <property type="component" value="Unassembled WGS sequence"/>
</dbReference>
<dbReference type="Proteomes" id="UP000034338">
    <property type="component" value="Unassembled WGS sequence"/>
</dbReference>
<dbReference type="Proteomes" id="UP000034937">
    <property type="component" value="Unassembled WGS sequence"/>
</dbReference>
<evidence type="ECO:0000313" key="82">
    <source>
        <dbReference type="Proteomes" id="UP000034259"/>
    </source>
</evidence>
<dbReference type="Proteomes" id="UP000034667">
    <property type="component" value="Unassembled WGS sequence"/>
</dbReference>
<dbReference type="Proteomes" id="UP000033864">
    <property type="component" value="Unassembled WGS sequence"/>
</dbReference>
<dbReference type="Proteomes" id="UP000034399">
    <property type="component" value="Unassembled WGS sequence"/>
</dbReference>
<evidence type="ECO:0000313" key="34">
    <source>
        <dbReference type="EMBL" id="KKH31217.1"/>
    </source>
</evidence>